<dbReference type="PRINTS" id="PR00839">
    <property type="entry name" value="V8PROTEASE"/>
</dbReference>
<accession>A0ABS9V4R4</accession>
<feature type="chain" id="PRO_5045009729" description="Serine protease" evidence="4">
    <location>
        <begin position="26"/>
        <end position="290"/>
    </location>
</feature>
<dbReference type="RefSeq" id="WP_241349797.1">
    <property type="nucleotide sequence ID" value="NZ_JAKZGP010000074.1"/>
</dbReference>
<evidence type="ECO:0000256" key="1">
    <source>
        <dbReference type="ARBA" id="ARBA00022670"/>
    </source>
</evidence>
<evidence type="ECO:0000256" key="4">
    <source>
        <dbReference type="RuleBase" id="RU004296"/>
    </source>
</evidence>
<keyword evidence="2 4" id="KW-0378">Hydrolase</keyword>
<comment type="similarity">
    <text evidence="4">Belongs to the peptidase S1B family.</text>
</comment>
<organism evidence="5 6">
    <name type="scientific">Belliella filtrata</name>
    <dbReference type="NCBI Taxonomy" id="2923435"/>
    <lineage>
        <taxon>Bacteria</taxon>
        <taxon>Pseudomonadati</taxon>
        <taxon>Bacteroidota</taxon>
        <taxon>Cytophagia</taxon>
        <taxon>Cytophagales</taxon>
        <taxon>Cyclobacteriaceae</taxon>
        <taxon>Belliella</taxon>
    </lineage>
</organism>
<gene>
    <name evidence="5" type="ORF">MM239_18540</name>
</gene>
<feature type="signal peptide" evidence="4">
    <location>
        <begin position="1"/>
        <end position="25"/>
    </location>
</feature>
<dbReference type="InterPro" id="IPR009003">
    <property type="entry name" value="Peptidase_S1_PA"/>
</dbReference>
<dbReference type="InterPro" id="IPR008256">
    <property type="entry name" value="Peptidase_S1B"/>
</dbReference>
<dbReference type="GO" id="GO:0008233">
    <property type="term" value="F:peptidase activity"/>
    <property type="evidence" value="ECO:0007669"/>
    <property type="project" value="UniProtKB-KW"/>
</dbReference>
<reference evidence="5" key="1">
    <citation type="submission" date="2022-03" db="EMBL/GenBank/DDBJ databases">
        <title>De novo assembled genomes of Belliella spp. (Cyclobacteriaceae) strains.</title>
        <authorList>
            <person name="Szabo A."/>
            <person name="Korponai K."/>
            <person name="Felfoldi T."/>
        </authorList>
    </citation>
    <scope>NUCLEOTIDE SEQUENCE</scope>
    <source>
        <strain evidence="5">DSM 111904</strain>
    </source>
</reference>
<keyword evidence="4" id="KW-0732">Signal</keyword>
<evidence type="ECO:0000313" key="6">
    <source>
        <dbReference type="Proteomes" id="UP001165489"/>
    </source>
</evidence>
<evidence type="ECO:0000256" key="3">
    <source>
        <dbReference type="ARBA" id="ARBA00022825"/>
    </source>
</evidence>
<evidence type="ECO:0000313" key="5">
    <source>
        <dbReference type="EMBL" id="MCH7411397.1"/>
    </source>
</evidence>
<dbReference type="GO" id="GO:0006508">
    <property type="term" value="P:proteolysis"/>
    <property type="evidence" value="ECO:0007669"/>
    <property type="project" value="UniProtKB-KW"/>
</dbReference>
<name>A0ABS9V4R4_9BACT</name>
<dbReference type="EMBL" id="JAKZGP010000074">
    <property type="protein sequence ID" value="MCH7411397.1"/>
    <property type="molecule type" value="Genomic_DNA"/>
</dbReference>
<proteinExistence type="inferred from homology"/>
<sequence length="290" mass="32018">MKLRFSKCKAILSAMLLFLGLTGYSQQSKKIYESESGVTIDDAVFQHIDQQAFKLMEQRHPERFATLATQLDNDHVDLKLLSSLRKKIKLSEVYQKNISGVLVVATIYKCDDCPNNHIRASTGFIIAENGIAVTNYHIFKGDATNENSDLAVVVMDYDGKVYAVKEILAASLNDDLAIFKFDAIGEKTKILPLGQDVIPGQDVSIISHPHSMFYSLTSGVTTRSYIRNGTKKTSITADFSQGSSGAPVFDDKANVIGIVSATRSLYNTDKNIQMVSREIIPVSRLKALIN</sequence>
<dbReference type="Gene3D" id="2.40.10.120">
    <property type="match status" value="1"/>
</dbReference>
<dbReference type="Pfam" id="PF13365">
    <property type="entry name" value="Trypsin_2"/>
    <property type="match status" value="1"/>
</dbReference>
<keyword evidence="6" id="KW-1185">Reference proteome</keyword>
<dbReference type="PANTHER" id="PTHR43343:SF3">
    <property type="entry name" value="PROTEASE DO-LIKE 8, CHLOROPLASTIC"/>
    <property type="match status" value="1"/>
</dbReference>
<protein>
    <recommendedName>
        <fullName evidence="4">Serine protease</fullName>
        <ecNumber evidence="4">3.4.21.-</ecNumber>
    </recommendedName>
</protein>
<dbReference type="EC" id="3.4.21.-" evidence="4"/>
<dbReference type="PANTHER" id="PTHR43343">
    <property type="entry name" value="PEPTIDASE S12"/>
    <property type="match status" value="1"/>
</dbReference>
<dbReference type="SUPFAM" id="SSF50494">
    <property type="entry name" value="Trypsin-like serine proteases"/>
    <property type="match status" value="1"/>
</dbReference>
<keyword evidence="1 4" id="KW-0645">Protease</keyword>
<comment type="caution">
    <text evidence="5">The sequence shown here is derived from an EMBL/GenBank/DDBJ whole genome shotgun (WGS) entry which is preliminary data.</text>
</comment>
<dbReference type="Proteomes" id="UP001165489">
    <property type="component" value="Unassembled WGS sequence"/>
</dbReference>
<evidence type="ECO:0000256" key="2">
    <source>
        <dbReference type="ARBA" id="ARBA00022801"/>
    </source>
</evidence>
<dbReference type="InterPro" id="IPR051201">
    <property type="entry name" value="Chloro_Bact_Ser_Proteases"/>
</dbReference>
<keyword evidence="3 4" id="KW-0720">Serine protease</keyword>